<dbReference type="FunFam" id="1.20.5.340:FF:000045">
    <property type="entry name" value="SCAR family protein"/>
    <property type="match status" value="1"/>
</dbReference>
<comment type="similarity">
    <text evidence="2 6">Belongs to the SCAR/WAVE family.</text>
</comment>
<reference evidence="9 10" key="1">
    <citation type="journal article" date="2020" name="Nat. Commun.">
        <title>Genome of Tripterygium wilfordii and identification of cytochrome P450 involved in triptolide biosynthesis.</title>
        <authorList>
            <person name="Tu L."/>
            <person name="Su P."/>
            <person name="Zhang Z."/>
            <person name="Gao L."/>
            <person name="Wang J."/>
            <person name="Hu T."/>
            <person name="Zhou J."/>
            <person name="Zhang Y."/>
            <person name="Zhao Y."/>
            <person name="Liu Y."/>
            <person name="Song Y."/>
            <person name="Tong Y."/>
            <person name="Lu Y."/>
            <person name="Yang J."/>
            <person name="Xu C."/>
            <person name="Jia M."/>
            <person name="Peters R.J."/>
            <person name="Huang L."/>
            <person name="Gao W."/>
        </authorList>
    </citation>
    <scope>NUCLEOTIDE SEQUENCE [LARGE SCALE GENOMIC DNA]</scope>
    <source>
        <strain evidence="10">cv. XIE 37</strain>
        <tissue evidence="9">Leaf</tissue>
    </source>
</reference>
<dbReference type="OrthoDB" id="1929108at2759"/>
<feature type="compositionally biased region" description="Low complexity" evidence="7">
    <location>
        <begin position="935"/>
        <end position="946"/>
    </location>
</feature>
<evidence type="ECO:0000256" key="7">
    <source>
        <dbReference type="SAM" id="MobiDB-lite"/>
    </source>
</evidence>
<dbReference type="PROSITE" id="PS51082">
    <property type="entry name" value="WH2"/>
    <property type="match status" value="1"/>
</dbReference>
<evidence type="ECO:0000256" key="4">
    <source>
        <dbReference type="ARBA" id="ARBA00023212"/>
    </source>
</evidence>
<feature type="domain" description="WH2" evidence="8">
    <location>
        <begin position="1381"/>
        <end position="1399"/>
    </location>
</feature>
<proteinExistence type="inferred from homology"/>
<sequence length="1444" mass="158330">MPLSRYKVRSEYGLADPELYRAADKDDPEALLEGVAMAGLVGVLRQLGDLAEFAAEMFHDLHEEVMATAARGHGLMARVQQLEAEFPLVEKALLSQTNHSLFFGSPGVDWHPHLCFEQNLITRGDLPRFVMDSYEECRGPPRLFLLDKFDVAGAGACLKRYTDPSFFKVEGTSVGVPTVEVQREKKIRKVKKKGSRWRNGETPEIVPASHTKLQQLFLEECIENSFSNPARLVNLKKRQLNGSPFDSKSGKSYMEKFIGSPPECKTICETSVFAPPLNLAPGNSSVSGLEIIEISTVTHVKNVLPGEESVCSPRNGRELAPRPCMDQLKGDVTDREIVKVVEQTAAGEVEETLSPHDKIALDLGDRTEGSEDGDDAISEIDNFMDALASMESEMETDTEYRMKNNQGYLNASKHETDSDANEEQLGVLAHFSDSQSMGNSSLSDDGNSSFKRGGSSFSCFDTRSNLAENNPSDVEETAKMIPFTEASVVETVELPSNQLPAYMKTSGTTSLDHVMSDDNSIEEENAPYLGEASSSFSKDSENMHVEYDTGISSLVVSLPVADSDEIPSKCIIDGANAINIEKDVRNLVESSVAVSDFSPKERDNFLFRCDGMRERDSNLLSDASVNLSNITDIDRDKCWIDNSRNDVLPTSHLEDNCAKDLSDEHNCSPYSEKLPSTLSAEMSSDSALLLDPSDTTKPDGMACQDKDYFPDTDVNSENLAPAVNNPELLGIEETQPSDVADDISRLKCDSTEVGFPYVEETSKTAGGDKIGSFASEIESVGEGDFSLEYISSYAYKEGLEGSVSFDGMVNETSSVEDEAVCSTMAASVSTDVVKDVTCPSLHLVSSPANSFTDLQECISSSEDLHQRRLEFIEAMSMECLAESESEKDVNQLKTAPKDLDCVTCESVHYKQCDQETLEDALDTSGQTQRNSLKESTSSPSPSCYPSEPVISLEQSLEWQAGQCNVKTLNVDEASFKSLNQASPDCRLSEPISSSEPSVQLHVEQCEDKFLPADFASLESLDQQSDQMKSPGHIDEGTSLVTSPKSCPEHLSQSPLSDTLVELASQELNDCKMAVSPLDTMFPQFGLFSEATNVNLEEIPPLPPLPPMQWLGKIRITPHVAQREVVEQSEDSFRLIQPSSAVDKAQFNLSVSEKEIVQPDNPFWSSMYADYKRQEVSEEIASNSGQASPFSLQSSTGVLDANSQHDELASVGTKLLNPFLPLPNDRPEHFFLGLEGEPITSSTHPFTPIPSEEYTTRRYSVPSQDTSIQPLNQLAPEKGFKAKAPEHTPQNSEGEERNPPVASLPLLPEEQLQHGSVTSQGETIWPSNAFALPPAYDVGKPNGSKLPRPRNPLIDAVTAHDKSKLRKVTERIRPQIEPKADERDSLLEQIRTKSFNLKPAVVTRPNIQGPKTNLKVAAILEKANAIRQALAGSDDDEDADSWSDS</sequence>
<dbReference type="GO" id="GO:0005856">
    <property type="term" value="C:cytoskeleton"/>
    <property type="evidence" value="ECO:0007669"/>
    <property type="project" value="UniProtKB-SubCell"/>
</dbReference>
<dbReference type="InterPro" id="IPR028288">
    <property type="entry name" value="SCAR/WAVE_fam"/>
</dbReference>
<comment type="subcellular location">
    <subcellularLocation>
        <location evidence="1 6">Cytoplasm</location>
        <location evidence="1 6">Cytoskeleton</location>
    </subcellularLocation>
</comment>
<dbReference type="GO" id="GO:0030036">
    <property type="term" value="P:actin cytoskeleton organization"/>
    <property type="evidence" value="ECO:0007669"/>
    <property type="project" value="UniProtKB-UniRule"/>
</dbReference>
<feature type="compositionally biased region" description="Polar residues" evidence="7">
    <location>
        <begin position="923"/>
        <end position="934"/>
    </location>
</feature>
<evidence type="ECO:0000256" key="1">
    <source>
        <dbReference type="ARBA" id="ARBA00004245"/>
    </source>
</evidence>
<dbReference type="GO" id="GO:0071933">
    <property type="term" value="F:Arp2/3 complex binding"/>
    <property type="evidence" value="ECO:0007669"/>
    <property type="project" value="TreeGrafter"/>
</dbReference>
<feature type="region of interest" description="Disordered" evidence="7">
    <location>
        <begin position="1023"/>
        <end position="1052"/>
    </location>
</feature>
<keyword evidence="4 6" id="KW-0206">Cytoskeleton</keyword>
<feature type="region of interest" description="Disordered" evidence="7">
    <location>
        <begin position="920"/>
        <end position="946"/>
    </location>
</feature>
<evidence type="ECO:0000256" key="5">
    <source>
        <dbReference type="ARBA" id="ARBA00055640"/>
    </source>
</evidence>
<dbReference type="GO" id="GO:0005737">
    <property type="term" value="C:cytoplasm"/>
    <property type="evidence" value="ECO:0007669"/>
    <property type="project" value="UniProtKB-ARBA"/>
</dbReference>
<feature type="compositionally biased region" description="Polar residues" evidence="7">
    <location>
        <begin position="1038"/>
        <end position="1052"/>
    </location>
</feature>
<evidence type="ECO:0000256" key="2">
    <source>
        <dbReference type="ARBA" id="ARBA00006993"/>
    </source>
</evidence>
<evidence type="ECO:0000313" key="10">
    <source>
        <dbReference type="Proteomes" id="UP000593562"/>
    </source>
</evidence>
<evidence type="ECO:0000259" key="8">
    <source>
        <dbReference type="PROSITE" id="PS51082"/>
    </source>
</evidence>
<accession>A0A7J7DX67</accession>
<name>A0A7J7DX67_TRIWF</name>
<comment type="caution">
    <text evidence="9">The sequence shown here is derived from an EMBL/GenBank/DDBJ whole genome shotgun (WGS) entry which is preliminary data.</text>
</comment>
<dbReference type="GO" id="GO:0003779">
    <property type="term" value="F:actin binding"/>
    <property type="evidence" value="ECO:0007669"/>
    <property type="project" value="UniProtKB-UniRule"/>
</dbReference>
<keyword evidence="6" id="KW-0009">Actin-binding</keyword>
<keyword evidence="10" id="KW-1185">Reference proteome</keyword>
<feature type="region of interest" description="Disordered" evidence="7">
    <location>
        <begin position="1281"/>
        <end position="1301"/>
    </location>
</feature>
<dbReference type="EMBL" id="JAAARO010000003">
    <property type="protein sequence ID" value="KAF5750764.1"/>
    <property type="molecule type" value="Genomic_DNA"/>
</dbReference>
<dbReference type="PANTHER" id="PTHR12902">
    <property type="entry name" value="WASP-1"/>
    <property type="match status" value="1"/>
</dbReference>
<organism evidence="9 10">
    <name type="scientific">Tripterygium wilfordii</name>
    <name type="common">Thunder God vine</name>
    <dbReference type="NCBI Taxonomy" id="458696"/>
    <lineage>
        <taxon>Eukaryota</taxon>
        <taxon>Viridiplantae</taxon>
        <taxon>Streptophyta</taxon>
        <taxon>Embryophyta</taxon>
        <taxon>Tracheophyta</taxon>
        <taxon>Spermatophyta</taxon>
        <taxon>Magnoliopsida</taxon>
        <taxon>eudicotyledons</taxon>
        <taxon>Gunneridae</taxon>
        <taxon>Pentapetalae</taxon>
        <taxon>rosids</taxon>
        <taxon>fabids</taxon>
        <taxon>Celastrales</taxon>
        <taxon>Celastraceae</taxon>
        <taxon>Tripterygium</taxon>
    </lineage>
</organism>
<dbReference type="FunCoup" id="A0A7J7DX67">
    <property type="interactions" value="3512"/>
</dbReference>
<comment type="function">
    <text evidence="5">Involved in regulation of actin and microtubule organization. Part of a WAVE complex that activates the Arp2/3 complex. Regulates trichome branch positioning and expansion.</text>
</comment>
<dbReference type="PANTHER" id="PTHR12902:SF1">
    <property type="entry name" value="WISKOTT-ALDRICH SYNDROME PROTEIN FAMILY MEMBER"/>
    <property type="match status" value="1"/>
</dbReference>
<evidence type="ECO:0000313" key="9">
    <source>
        <dbReference type="EMBL" id="KAF5750764.1"/>
    </source>
</evidence>
<dbReference type="Gene3D" id="6.10.280.150">
    <property type="match status" value="2"/>
</dbReference>
<dbReference type="Proteomes" id="UP000593562">
    <property type="component" value="Unassembled WGS sequence"/>
</dbReference>
<evidence type="ECO:0000256" key="6">
    <source>
        <dbReference type="RuleBase" id="RU367034"/>
    </source>
</evidence>
<evidence type="ECO:0000256" key="3">
    <source>
        <dbReference type="ARBA" id="ARBA00022490"/>
    </source>
</evidence>
<protein>
    <recommendedName>
        <fullName evidence="6">Protein SCAR</fullName>
    </recommendedName>
    <alternativeName>
        <fullName evidence="6">Protein WAVE</fullName>
    </alternativeName>
</protein>
<dbReference type="GO" id="GO:2000601">
    <property type="term" value="P:positive regulation of Arp2/3 complex-mediated actin nucleation"/>
    <property type="evidence" value="ECO:0007669"/>
    <property type="project" value="TreeGrafter"/>
</dbReference>
<dbReference type="InParanoid" id="A0A7J7DX67"/>
<dbReference type="GO" id="GO:0034237">
    <property type="term" value="F:protein kinase A regulatory subunit binding"/>
    <property type="evidence" value="ECO:0007669"/>
    <property type="project" value="TreeGrafter"/>
</dbReference>
<dbReference type="Gene3D" id="1.20.5.340">
    <property type="match status" value="1"/>
</dbReference>
<keyword evidence="3 6" id="KW-0963">Cytoplasm</keyword>
<gene>
    <name evidence="9" type="ORF">HS088_TW03G01103</name>
</gene>
<dbReference type="InterPro" id="IPR003124">
    <property type="entry name" value="WH2_dom"/>
</dbReference>